<feature type="compositionally biased region" description="Polar residues" evidence="1">
    <location>
        <begin position="41"/>
        <end position="57"/>
    </location>
</feature>
<dbReference type="Proteomes" id="UP000670092">
    <property type="component" value="Unassembled WGS sequence"/>
</dbReference>
<dbReference type="AlphaFoldDB" id="A0A8H7Z9S6"/>
<accession>A0A8H7Z9S6</accession>
<gene>
    <name evidence="2" type="ORF">I7I52_02753</name>
</gene>
<evidence type="ECO:0000313" key="2">
    <source>
        <dbReference type="EMBL" id="KAG5304422.1"/>
    </source>
</evidence>
<feature type="region of interest" description="Disordered" evidence="1">
    <location>
        <begin position="14"/>
        <end position="57"/>
    </location>
</feature>
<organism evidence="2 3">
    <name type="scientific">Ajellomyces capsulatus</name>
    <name type="common">Darling's disease fungus</name>
    <name type="synonym">Histoplasma capsulatum</name>
    <dbReference type="NCBI Taxonomy" id="5037"/>
    <lineage>
        <taxon>Eukaryota</taxon>
        <taxon>Fungi</taxon>
        <taxon>Dikarya</taxon>
        <taxon>Ascomycota</taxon>
        <taxon>Pezizomycotina</taxon>
        <taxon>Eurotiomycetes</taxon>
        <taxon>Eurotiomycetidae</taxon>
        <taxon>Onygenales</taxon>
        <taxon>Ajellomycetaceae</taxon>
        <taxon>Histoplasma</taxon>
    </lineage>
</organism>
<sequence>MLTWERDTLRVNPRRSASIATMNAEPARSIPQRTAEAEPSEISTIPGSSESRVNNASEHIGRYVPGQHLKLDINQYLFKCLP</sequence>
<dbReference type="EMBL" id="JAEVHI010000001">
    <property type="protein sequence ID" value="KAG5304422.1"/>
    <property type="molecule type" value="Genomic_DNA"/>
</dbReference>
<name>A0A8H7Z9S6_AJECA</name>
<dbReference type="VEuPathDB" id="FungiDB:I7I52_02753"/>
<reference evidence="2 3" key="1">
    <citation type="submission" date="2021-01" db="EMBL/GenBank/DDBJ databases">
        <title>Chromosome-level genome assembly of a human fungal pathogen reveals clustering of transcriptionally co-regulated genes.</title>
        <authorList>
            <person name="Voorhies M."/>
            <person name="Cohen S."/>
            <person name="Shea T.P."/>
            <person name="Petrus S."/>
            <person name="Munoz J.F."/>
            <person name="Poplawski S."/>
            <person name="Goldman W.E."/>
            <person name="Michael T."/>
            <person name="Cuomo C.A."/>
            <person name="Sil A."/>
            <person name="Beyhan S."/>
        </authorList>
    </citation>
    <scope>NUCLEOTIDE SEQUENCE [LARGE SCALE GENOMIC DNA]</scope>
    <source>
        <strain evidence="2 3">G184AR</strain>
    </source>
</reference>
<protein>
    <submittedName>
        <fullName evidence="2">Uncharacterized protein</fullName>
    </submittedName>
</protein>
<evidence type="ECO:0000313" key="3">
    <source>
        <dbReference type="Proteomes" id="UP000670092"/>
    </source>
</evidence>
<proteinExistence type="predicted"/>
<comment type="caution">
    <text evidence="2">The sequence shown here is derived from an EMBL/GenBank/DDBJ whole genome shotgun (WGS) entry which is preliminary data.</text>
</comment>
<evidence type="ECO:0000256" key="1">
    <source>
        <dbReference type="SAM" id="MobiDB-lite"/>
    </source>
</evidence>